<feature type="compositionally biased region" description="Basic and acidic residues" evidence="1">
    <location>
        <begin position="63"/>
        <end position="74"/>
    </location>
</feature>
<gene>
    <name evidence="2" type="ORF">ACFOSH_13280</name>
</gene>
<dbReference type="Proteomes" id="UP001595645">
    <property type="component" value="Unassembled WGS sequence"/>
</dbReference>
<evidence type="ECO:0000313" key="2">
    <source>
        <dbReference type="EMBL" id="MFC3450405.1"/>
    </source>
</evidence>
<comment type="caution">
    <text evidence="2">The sequence shown here is derived from an EMBL/GenBank/DDBJ whole genome shotgun (WGS) entry which is preliminary data.</text>
</comment>
<evidence type="ECO:0000313" key="3">
    <source>
        <dbReference type="Proteomes" id="UP001595645"/>
    </source>
</evidence>
<evidence type="ECO:0000256" key="1">
    <source>
        <dbReference type="SAM" id="MobiDB-lite"/>
    </source>
</evidence>
<evidence type="ECO:0008006" key="4">
    <source>
        <dbReference type="Google" id="ProtNLM"/>
    </source>
</evidence>
<feature type="region of interest" description="Disordered" evidence="1">
    <location>
        <begin position="45"/>
        <end position="74"/>
    </location>
</feature>
<protein>
    <recommendedName>
        <fullName evidence="4">UDP-N-acetylglucosamine kinase</fullName>
    </recommendedName>
</protein>
<dbReference type="Gene3D" id="3.40.50.300">
    <property type="entry name" value="P-loop containing nucleotide triphosphate hydrolases"/>
    <property type="match status" value="1"/>
</dbReference>
<proteinExistence type="predicted"/>
<sequence>MPRLIALNGPPACGKSTLAGETTAEFHEIVLLDTKENALRRFAERTRARARRGPTSRWAVPDRFGKPTKEFSND</sequence>
<keyword evidence="3" id="KW-1185">Reference proteome</keyword>
<dbReference type="InterPro" id="IPR027417">
    <property type="entry name" value="P-loop_NTPase"/>
</dbReference>
<accession>A0ABV7NVZ2</accession>
<reference evidence="3" key="1">
    <citation type="journal article" date="2019" name="Int. J. Syst. Evol. Microbiol.">
        <title>The Global Catalogue of Microorganisms (GCM) 10K type strain sequencing project: providing services to taxonomists for standard genome sequencing and annotation.</title>
        <authorList>
            <consortium name="The Broad Institute Genomics Platform"/>
            <consortium name="The Broad Institute Genome Sequencing Center for Infectious Disease"/>
            <person name="Wu L."/>
            <person name="Ma J."/>
        </authorList>
    </citation>
    <scope>NUCLEOTIDE SEQUENCE [LARGE SCALE GENOMIC DNA]</scope>
    <source>
        <strain evidence="3">CGMCC 4.7676</strain>
    </source>
</reference>
<dbReference type="EMBL" id="JBHRWK010000017">
    <property type="protein sequence ID" value="MFC3450405.1"/>
    <property type="molecule type" value="Genomic_DNA"/>
</dbReference>
<organism evidence="2 3">
    <name type="scientific">Amycolatopsis speibonae</name>
    <dbReference type="NCBI Taxonomy" id="1450224"/>
    <lineage>
        <taxon>Bacteria</taxon>
        <taxon>Bacillati</taxon>
        <taxon>Actinomycetota</taxon>
        <taxon>Actinomycetes</taxon>
        <taxon>Pseudonocardiales</taxon>
        <taxon>Pseudonocardiaceae</taxon>
        <taxon>Amycolatopsis</taxon>
    </lineage>
</organism>
<dbReference type="RefSeq" id="WP_378239107.1">
    <property type="nucleotide sequence ID" value="NZ_JBHRWK010000017.1"/>
</dbReference>
<name>A0ABV7NVZ2_9PSEU</name>
<dbReference type="SUPFAM" id="SSF52540">
    <property type="entry name" value="P-loop containing nucleoside triphosphate hydrolases"/>
    <property type="match status" value="1"/>
</dbReference>